<evidence type="ECO:0000256" key="4">
    <source>
        <dbReference type="ARBA" id="ARBA00022946"/>
    </source>
</evidence>
<dbReference type="GO" id="GO:0006637">
    <property type="term" value="P:acyl-CoA metabolic process"/>
    <property type="evidence" value="ECO:0007669"/>
    <property type="project" value="TreeGrafter"/>
</dbReference>
<gene>
    <name evidence="6" type="ORF">BDEG_26788</name>
</gene>
<dbReference type="GO" id="GO:0047617">
    <property type="term" value="F:fatty acyl-CoA hydrolase activity"/>
    <property type="evidence" value="ECO:0007669"/>
    <property type="project" value="TreeGrafter"/>
</dbReference>
<keyword evidence="2" id="KW-0677">Repeat</keyword>
<dbReference type="FunFam" id="3.10.129.10:FF:000012">
    <property type="entry name" value="Acyl-coenzyme A thioesterase 9, mitochondrial"/>
    <property type="match status" value="1"/>
</dbReference>
<evidence type="ECO:0000313" key="7">
    <source>
        <dbReference type="Proteomes" id="UP000077115"/>
    </source>
</evidence>
<feature type="domain" description="HotDog ACOT-type" evidence="5">
    <location>
        <begin position="352"/>
        <end position="468"/>
    </location>
</feature>
<comment type="similarity">
    <text evidence="1">Belongs to the acyl coenzyme A hydrolase family.</text>
</comment>
<evidence type="ECO:0000259" key="5">
    <source>
        <dbReference type="PROSITE" id="PS51770"/>
    </source>
</evidence>
<dbReference type="GO" id="GO:0005739">
    <property type="term" value="C:mitochondrion"/>
    <property type="evidence" value="ECO:0007669"/>
    <property type="project" value="TreeGrafter"/>
</dbReference>
<organism evidence="6 7">
    <name type="scientific">Batrachochytrium dendrobatidis (strain JEL423)</name>
    <dbReference type="NCBI Taxonomy" id="403673"/>
    <lineage>
        <taxon>Eukaryota</taxon>
        <taxon>Fungi</taxon>
        <taxon>Fungi incertae sedis</taxon>
        <taxon>Chytridiomycota</taxon>
        <taxon>Chytridiomycota incertae sedis</taxon>
        <taxon>Chytridiomycetes</taxon>
        <taxon>Rhizophydiales</taxon>
        <taxon>Rhizophydiales incertae sedis</taxon>
        <taxon>Batrachochytrium</taxon>
    </lineage>
</organism>
<sequence>MFAKHQIALSCEELRKHLQTHDVTDDNYDFLFYFYPIVVEGQYFEYSVGSLVNAALLSTCAICIACHKTQSTSKSEHPLAILHRLHPSYCRSGTVHRKWMDVFREKIRTTSTVSVANPTGSDVKPIAKRPFDSYVEVFLRFSSDPKALEEYISTYKTIRIGKVLEDLDALAAAISFLHVDSFEPESPTVVTASVDRIDIIRRIPTTMDVKMSGFVTYVGNSSLEVSITMETCPDQAPPPGTEGFGYDAAMAPKHASSERILTAKFIMVALDPKTFKPCKVPQLLLETQQDRHLFMMGAEHKLSKKKEDDIALNKVPPKVDEMLLIHDLHREHLKYSGPDATATLPENIVWMKDAVQESLTVCMPQDRNLHQKIFGGYLMRLAFELAYANSLIFVKSPIQFVALDNIIFRLPVNIGSLLSLRSQVVYSSGAPSKNFQVMVISDVLDPLYRNGRLNSNTFHFTFSAPYCENVPRVIPQTYEESMKYIEGRRHKQQWEDHQQKF</sequence>
<dbReference type="AlphaFoldDB" id="A0A177WU98"/>
<dbReference type="CDD" id="cd03442">
    <property type="entry name" value="BFIT_BACH"/>
    <property type="match status" value="2"/>
</dbReference>
<accession>A0A177WU98</accession>
<dbReference type="SUPFAM" id="SSF54637">
    <property type="entry name" value="Thioesterase/thiol ester dehydrase-isomerase"/>
    <property type="match status" value="2"/>
</dbReference>
<proteinExistence type="inferred from homology"/>
<feature type="domain" description="HotDog ACOT-type" evidence="5">
    <location>
        <begin position="133"/>
        <end position="273"/>
    </location>
</feature>
<evidence type="ECO:0000256" key="1">
    <source>
        <dbReference type="ARBA" id="ARBA00010458"/>
    </source>
</evidence>
<reference evidence="6 7" key="2">
    <citation type="submission" date="2016-05" db="EMBL/GenBank/DDBJ databases">
        <title>Lineage-specific infection strategies underlie the spectrum of fungal disease in amphibians.</title>
        <authorList>
            <person name="Cuomo C.A."/>
            <person name="Farrer R.A."/>
            <person name="James T."/>
            <person name="Longcore J."/>
            <person name="Birren B."/>
        </authorList>
    </citation>
    <scope>NUCLEOTIDE SEQUENCE [LARGE SCALE GENOMIC DNA]</scope>
    <source>
        <strain evidence="6 7">JEL423</strain>
    </source>
</reference>
<keyword evidence="3" id="KW-0378">Hydrolase</keyword>
<protein>
    <recommendedName>
        <fullName evidence="5">HotDog ACOT-type domain-containing protein</fullName>
    </recommendedName>
</protein>
<dbReference type="OrthoDB" id="331699at2759"/>
<evidence type="ECO:0000256" key="3">
    <source>
        <dbReference type="ARBA" id="ARBA00022801"/>
    </source>
</evidence>
<name>A0A177WU98_BATDL</name>
<dbReference type="EMBL" id="DS022310">
    <property type="protein sequence ID" value="OAJ43426.1"/>
    <property type="molecule type" value="Genomic_DNA"/>
</dbReference>
<dbReference type="eggNOG" id="KOG2763">
    <property type="taxonomic scope" value="Eukaryota"/>
</dbReference>
<keyword evidence="4" id="KW-0809">Transit peptide</keyword>
<dbReference type="Proteomes" id="UP000077115">
    <property type="component" value="Unassembled WGS sequence"/>
</dbReference>
<dbReference type="PROSITE" id="PS51770">
    <property type="entry name" value="HOTDOG_ACOT"/>
    <property type="match status" value="2"/>
</dbReference>
<dbReference type="PANTHER" id="PTHR12655:SF0">
    <property type="entry name" value="ACYL-COENZYME A THIOESTERASE 9, MITOCHONDRIAL"/>
    <property type="match status" value="1"/>
</dbReference>
<dbReference type="InterPro" id="IPR029069">
    <property type="entry name" value="HotDog_dom_sf"/>
</dbReference>
<dbReference type="Gene3D" id="3.10.129.10">
    <property type="entry name" value="Hotdog Thioesterase"/>
    <property type="match status" value="2"/>
</dbReference>
<dbReference type="VEuPathDB" id="FungiDB:BDEG_26788"/>
<reference evidence="6 7" key="1">
    <citation type="submission" date="2006-10" db="EMBL/GenBank/DDBJ databases">
        <title>The Genome Sequence of Batrachochytrium dendrobatidis JEL423.</title>
        <authorList>
            <consortium name="The Broad Institute Genome Sequencing Platform"/>
            <person name="Birren B."/>
            <person name="Lander E."/>
            <person name="Galagan J."/>
            <person name="Cuomo C."/>
            <person name="Devon K."/>
            <person name="Jaffe D."/>
            <person name="Butler J."/>
            <person name="Alvarez P."/>
            <person name="Gnerre S."/>
            <person name="Grabherr M."/>
            <person name="Kleber M."/>
            <person name="Mauceli E."/>
            <person name="Brockman W."/>
            <person name="Young S."/>
            <person name="LaButti K."/>
            <person name="Sykes S."/>
            <person name="DeCaprio D."/>
            <person name="Crawford M."/>
            <person name="Koehrsen M."/>
            <person name="Engels R."/>
            <person name="Montgomery P."/>
            <person name="Pearson M."/>
            <person name="Howarth C."/>
            <person name="Larson L."/>
            <person name="White J."/>
            <person name="O'Leary S."/>
            <person name="Kodira C."/>
            <person name="Zeng Q."/>
            <person name="Yandava C."/>
            <person name="Alvarado L."/>
            <person name="Longcore J."/>
            <person name="James T."/>
        </authorList>
    </citation>
    <scope>NUCLEOTIDE SEQUENCE [LARGE SCALE GENOMIC DNA]</scope>
    <source>
        <strain evidence="6 7">JEL423</strain>
    </source>
</reference>
<evidence type="ECO:0000313" key="6">
    <source>
        <dbReference type="EMBL" id="OAJ43426.1"/>
    </source>
</evidence>
<evidence type="ECO:0000256" key="2">
    <source>
        <dbReference type="ARBA" id="ARBA00022737"/>
    </source>
</evidence>
<dbReference type="PANTHER" id="PTHR12655">
    <property type="entry name" value="ACYL-COA THIOESTERASE"/>
    <property type="match status" value="1"/>
</dbReference>
<dbReference type="InterPro" id="IPR033120">
    <property type="entry name" value="HOTDOG_ACOT"/>
</dbReference>
<dbReference type="STRING" id="403673.A0A177WU98"/>